<sequence>MSLMRVNATGFSTTSLGHMARLNGKTTTSSNTGSTNNSKRILLQALHALKPQNKVRPVIGYETLSQQKSLPLYRQGSQESAY</sequence>
<name>A0A4Y2A183_ARAVE</name>
<dbReference type="AlphaFoldDB" id="A0A4Y2A183"/>
<evidence type="ECO:0000313" key="2">
    <source>
        <dbReference type="Proteomes" id="UP000499080"/>
    </source>
</evidence>
<organism evidence="1 2">
    <name type="scientific">Araneus ventricosus</name>
    <name type="common">Orbweaver spider</name>
    <name type="synonym">Epeira ventricosa</name>
    <dbReference type="NCBI Taxonomy" id="182803"/>
    <lineage>
        <taxon>Eukaryota</taxon>
        <taxon>Metazoa</taxon>
        <taxon>Ecdysozoa</taxon>
        <taxon>Arthropoda</taxon>
        <taxon>Chelicerata</taxon>
        <taxon>Arachnida</taxon>
        <taxon>Araneae</taxon>
        <taxon>Araneomorphae</taxon>
        <taxon>Entelegynae</taxon>
        <taxon>Araneoidea</taxon>
        <taxon>Araneidae</taxon>
        <taxon>Araneus</taxon>
    </lineage>
</organism>
<comment type="caution">
    <text evidence="1">The sequence shown here is derived from an EMBL/GenBank/DDBJ whole genome shotgun (WGS) entry which is preliminary data.</text>
</comment>
<gene>
    <name evidence="1" type="ORF">AVEN_159488_1</name>
</gene>
<reference evidence="1 2" key="1">
    <citation type="journal article" date="2019" name="Sci. Rep.">
        <title>Orb-weaving spider Araneus ventricosus genome elucidates the spidroin gene catalogue.</title>
        <authorList>
            <person name="Kono N."/>
            <person name="Nakamura H."/>
            <person name="Ohtoshi R."/>
            <person name="Moran D.A.P."/>
            <person name="Shinohara A."/>
            <person name="Yoshida Y."/>
            <person name="Fujiwara M."/>
            <person name="Mori M."/>
            <person name="Tomita M."/>
            <person name="Arakawa K."/>
        </authorList>
    </citation>
    <scope>NUCLEOTIDE SEQUENCE [LARGE SCALE GENOMIC DNA]</scope>
</reference>
<evidence type="ECO:0000313" key="1">
    <source>
        <dbReference type="EMBL" id="GBL73498.1"/>
    </source>
</evidence>
<proteinExistence type="predicted"/>
<dbReference type="EMBL" id="BGPR01000003">
    <property type="protein sequence ID" value="GBL73498.1"/>
    <property type="molecule type" value="Genomic_DNA"/>
</dbReference>
<protein>
    <submittedName>
        <fullName evidence="1">Uncharacterized protein</fullName>
    </submittedName>
</protein>
<dbReference type="Proteomes" id="UP000499080">
    <property type="component" value="Unassembled WGS sequence"/>
</dbReference>
<keyword evidence="2" id="KW-1185">Reference proteome</keyword>
<accession>A0A4Y2A183</accession>